<accession>A0ABS2GUI4</accession>
<evidence type="ECO:0000313" key="7">
    <source>
        <dbReference type="Proteomes" id="UP000777002"/>
    </source>
</evidence>
<organism evidence="6 7">
    <name type="scientific">Parasutterella secunda</name>
    <dbReference type="NCBI Taxonomy" id="626947"/>
    <lineage>
        <taxon>Bacteria</taxon>
        <taxon>Pseudomonadati</taxon>
        <taxon>Pseudomonadota</taxon>
        <taxon>Betaproteobacteria</taxon>
        <taxon>Burkholderiales</taxon>
        <taxon>Sutterellaceae</taxon>
        <taxon>Parasutterella</taxon>
    </lineage>
</organism>
<evidence type="ECO:0000313" key="6">
    <source>
        <dbReference type="EMBL" id="MBM6928466.1"/>
    </source>
</evidence>
<evidence type="ECO:0000256" key="3">
    <source>
        <dbReference type="ARBA" id="ARBA00022989"/>
    </source>
</evidence>
<feature type="transmembrane region" description="Helical" evidence="5">
    <location>
        <begin position="240"/>
        <end position="260"/>
    </location>
</feature>
<keyword evidence="5" id="KW-1003">Cell membrane</keyword>
<dbReference type="InterPro" id="IPR051598">
    <property type="entry name" value="TSUP/Inactive_protease-like"/>
</dbReference>
<dbReference type="EMBL" id="JACJKX010000006">
    <property type="protein sequence ID" value="MBM6928466.1"/>
    <property type="molecule type" value="Genomic_DNA"/>
</dbReference>
<sequence length="264" mass="27753">MIEFLELFAVGIGVGAFGALVGIGGGMIMVPLFMLTMMVPNGSTFENVQQVIGTSLFGVLLNALSGTWAYIRQHKVMFRAGIPFALATVPGAFMGSYITDFFTGASFSLIFGTALCILSIIMYSKSRSKKVNISAANFSVQTAQFNVVLGVALSFIVGFLSSILGIGGGVIHVPMMVFILGFPAHIAVATSTFILMISSAVGVIGHAALNHIVWIPAIAVGCGAMVGAQIGALLSKRSRPRIIIVLLSCVMFVLGGQFIYRGIF</sequence>
<keyword evidence="2 5" id="KW-0812">Transmembrane</keyword>
<dbReference type="Proteomes" id="UP000777002">
    <property type="component" value="Unassembled WGS sequence"/>
</dbReference>
<evidence type="ECO:0000256" key="2">
    <source>
        <dbReference type="ARBA" id="ARBA00022692"/>
    </source>
</evidence>
<proteinExistence type="inferred from homology"/>
<keyword evidence="4 5" id="KW-0472">Membrane</keyword>
<feature type="transmembrane region" description="Helical" evidence="5">
    <location>
        <begin position="50"/>
        <end position="71"/>
    </location>
</feature>
<comment type="caution">
    <text evidence="6">The sequence shown here is derived from an EMBL/GenBank/DDBJ whole genome shotgun (WGS) entry which is preliminary data.</text>
</comment>
<dbReference type="PANTHER" id="PTHR43701">
    <property type="entry name" value="MEMBRANE TRANSPORTER PROTEIN MJ0441-RELATED"/>
    <property type="match status" value="1"/>
</dbReference>
<gene>
    <name evidence="6" type="ORF">H5985_04185</name>
</gene>
<comment type="subcellular location">
    <subcellularLocation>
        <location evidence="5">Cell membrane</location>
        <topology evidence="5">Multi-pass membrane protein</topology>
    </subcellularLocation>
    <subcellularLocation>
        <location evidence="1">Membrane</location>
        <topology evidence="1">Multi-pass membrane protein</topology>
    </subcellularLocation>
</comment>
<keyword evidence="7" id="KW-1185">Reference proteome</keyword>
<feature type="transmembrane region" description="Helical" evidence="5">
    <location>
        <begin position="7"/>
        <end position="30"/>
    </location>
</feature>
<feature type="transmembrane region" description="Helical" evidence="5">
    <location>
        <begin position="145"/>
        <end position="171"/>
    </location>
</feature>
<evidence type="ECO:0000256" key="1">
    <source>
        <dbReference type="ARBA" id="ARBA00004141"/>
    </source>
</evidence>
<dbReference type="InterPro" id="IPR002781">
    <property type="entry name" value="TM_pro_TauE-like"/>
</dbReference>
<dbReference type="PANTHER" id="PTHR43701:SF2">
    <property type="entry name" value="MEMBRANE TRANSPORTER PROTEIN YJNA-RELATED"/>
    <property type="match status" value="1"/>
</dbReference>
<evidence type="ECO:0000256" key="5">
    <source>
        <dbReference type="RuleBase" id="RU363041"/>
    </source>
</evidence>
<keyword evidence="3 5" id="KW-1133">Transmembrane helix</keyword>
<dbReference type="RefSeq" id="WP_205050063.1">
    <property type="nucleotide sequence ID" value="NZ_JACJKX010000006.1"/>
</dbReference>
<comment type="similarity">
    <text evidence="5">Belongs to the 4-toluene sulfonate uptake permease (TSUP) (TC 2.A.102) family.</text>
</comment>
<reference evidence="6 7" key="1">
    <citation type="journal article" date="2021" name="Sci. Rep.">
        <title>The distribution of antibiotic resistance genes in chicken gut microbiota commensals.</title>
        <authorList>
            <person name="Juricova H."/>
            <person name="Matiasovicova J."/>
            <person name="Kubasova T."/>
            <person name="Cejkova D."/>
            <person name="Rychlik I."/>
        </authorList>
    </citation>
    <scope>NUCLEOTIDE SEQUENCE [LARGE SCALE GENOMIC DNA]</scope>
    <source>
        <strain evidence="6 7">An562</strain>
    </source>
</reference>
<feature type="transmembrane region" description="Helical" evidence="5">
    <location>
        <begin position="78"/>
        <end position="98"/>
    </location>
</feature>
<protein>
    <recommendedName>
        <fullName evidence="5">Probable membrane transporter protein</fullName>
    </recommendedName>
</protein>
<feature type="transmembrane region" description="Helical" evidence="5">
    <location>
        <begin position="104"/>
        <end position="124"/>
    </location>
</feature>
<feature type="transmembrane region" description="Helical" evidence="5">
    <location>
        <begin position="212"/>
        <end position="234"/>
    </location>
</feature>
<dbReference type="Pfam" id="PF01925">
    <property type="entry name" value="TauE"/>
    <property type="match status" value="1"/>
</dbReference>
<name>A0ABS2GUI4_9BURK</name>
<feature type="transmembrane region" description="Helical" evidence="5">
    <location>
        <begin position="177"/>
        <end position="205"/>
    </location>
</feature>
<evidence type="ECO:0000256" key="4">
    <source>
        <dbReference type="ARBA" id="ARBA00023136"/>
    </source>
</evidence>